<gene>
    <name evidence="1" type="primary">COI</name>
</gene>
<reference evidence="1" key="1">
    <citation type="submission" date="2015-12" db="EMBL/GenBank/DDBJ databases">
        <title>Evolution of Pacific Rim diving beetles sheds light on Amphi-Pacific biogeography.</title>
        <authorList>
            <person name="Toussaint E.F.A."/>
            <person name="Hendrich L."/>
            <person name="Hajek J."/>
            <person name="Michat M."/>
            <person name="Panjaitan R."/>
            <person name="Short A.E.Z."/>
            <person name="Balke M."/>
        </authorList>
    </citation>
    <scope>NUCLEOTIDE SEQUENCE</scope>
    <source>
        <strain evidence="1">MB 6294</strain>
    </source>
</reference>
<evidence type="ECO:0000313" key="1">
    <source>
        <dbReference type="EMBL" id="CUX07213.1"/>
    </source>
</evidence>
<sequence length="49" mass="5858">IWISWNNLCHISYRASSIRCMSSPYIYGSNSCRYSSLLYFCYYNYCCSN</sequence>
<protein>
    <submittedName>
        <fullName evidence="1">Cytochrome oxidase subunit 1</fullName>
    </submittedName>
</protein>
<feature type="non-terminal residue" evidence="1">
    <location>
        <position position="49"/>
    </location>
</feature>
<keyword evidence="1" id="KW-0496">Mitochondrion</keyword>
<proteinExistence type="predicted"/>
<dbReference type="AlphaFoldDB" id="A0A0U5NM48"/>
<feature type="non-terminal residue" evidence="1">
    <location>
        <position position="1"/>
    </location>
</feature>
<organism evidence="1">
    <name type="scientific">Platynectes nigerrimus</name>
    <dbReference type="NCBI Taxonomy" id="1778832"/>
    <lineage>
        <taxon>Eukaryota</taxon>
        <taxon>Metazoa</taxon>
        <taxon>Ecdysozoa</taxon>
        <taxon>Arthropoda</taxon>
        <taxon>Hexapoda</taxon>
        <taxon>Insecta</taxon>
        <taxon>Pterygota</taxon>
        <taxon>Neoptera</taxon>
        <taxon>Endopterygota</taxon>
        <taxon>Coleoptera</taxon>
        <taxon>Adephaga</taxon>
        <taxon>Dytiscoidea</taxon>
        <taxon>Dytiscidae</taxon>
        <taxon>Agabinae</taxon>
        <taxon>Agabini</taxon>
        <taxon>Platynectes</taxon>
    </lineage>
</organism>
<name>A0A0U5NM48_9DYTI</name>
<accession>A0A0U5NM48</accession>
<geneLocation type="mitochondrion" evidence="1"/>
<dbReference type="EMBL" id="LN998305">
    <property type="protein sequence ID" value="CUX07213.1"/>
    <property type="molecule type" value="Genomic_DNA"/>
</dbReference>